<accession>A0ACC3AFA2</accession>
<dbReference type="EMBL" id="JAPDRQ010000025">
    <property type="protein sequence ID" value="KAJ9661180.1"/>
    <property type="molecule type" value="Genomic_DNA"/>
</dbReference>
<reference evidence="1" key="1">
    <citation type="submission" date="2022-10" db="EMBL/GenBank/DDBJ databases">
        <title>Culturing micro-colonial fungi from biological soil crusts in the Mojave desert and describing Neophaeococcomyces mojavensis, and introducing the new genera and species Taxawa tesnikishii.</title>
        <authorList>
            <person name="Kurbessoian T."/>
            <person name="Stajich J.E."/>
        </authorList>
    </citation>
    <scope>NUCLEOTIDE SEQUENCE</scope>
    <source>
        <strain evidence="1">JES_112</strain>
    </source>
</reference>
<evidence type="ECO:0000313" key="1">
    <source>
        <dbReference type="EMBL" id="KAJ9661180.1"/>
    </source>
</evidence>
<proteinExistence type="predicted"/>
<protein>
    <submittedName>
        <fullName evidence="1">Uncharacterized protein</fullName>
    </submittedName>
</protein>
<sequence length="126" mass="14662">MASAYVEEHRQAVPISQFITSNSPDGILMSMDIYIDSSKLDEYTKIVAPVVHKMREYSECIFCEISKNPNDKGHIRIQHGWTKTSDWIRDNIETQPWFGDYIKALAPIRDTSRARVIQHFDRIPIH</sequence>
<comment type="caution">
    <text evidence="1">The sequence shown here is derived from an EMBL/GenBank/DDBJ whole genome shotgun (WGS) entry which is preliminary data.</text>
</comment>
<name>A0ACC3AFA2_9EURO</name>
<organism evidence="1 2">
    <name type="scientific">Neophaeococcomyces mojaviensis</name>
    <dbReference type="NCBI Taxonomy" id="3383035"/>
    <lineage>
        <taxon>Eukaryota</taxon>
        <taxon>Fungi</taxon>
        <taxon>Dikarya</taxon>
        <taxon>Ascomycota</taxon>
        <taxon>Pezizomycotina</taxon>
        <taxon>Eurotiomycetes</taxon>
        <taxon>Chaetothyriomycetidae</taxon>
        <taxon>Chaetothyriales</taxon>
        <taxon>Chaetothyriales incertae sedis</taxon>
        <taxon>Neophaeococcomyces</taxon>
    </lineage>
</organism>
<keyword evidence="2" id="KW-1185">Reference proteome</keyword>
<dbReference type="Proteomes" id="UP001172386">
    <property type="component" value="Unassembled WGS sequence"/>
</dbReference>
<gene>
    <name evidence="1" type="ORF">H2198_002124</name>
</gene>
<evidence type="ECO:0000313" key="2">
    <source>
        <dbReference type="Proteomes" id="UP001172386"/>
    </source>
</evidence>